<comment type="caution">
    <text evidence="2">The sequence shown here is derived from an EMBL/GenBank/DDBJ whole genome shotgun (WGS) entry which is preliminary data.</text>
</comment>
<feature type="compositionally biased region" description="Basic and acidic residues" evidence="1">
    <location>
        <begin position="76"/>
        <end position="90"/>
    </location>
</feature>
<accession>A0ABD3VQW6</accession>
<protein>
    <submittedName>
        <fullName evidence="2">Uncharacterized protein</fullName>
    </submittedName>
</protein>
<dbReference type="EMBL" id="JBJQND010000010">
    <property type="protein sequence ID" value="KAL3863984.1"/>
    <property type="molecule type" value="Genomic_DNA"/>
</dbReference>
<proteinExistence type="predicted"/>
<name>A0ABD3VQW6_SINWO</name>
<evidence type="ECO:0000256" key="1">
    <source>
        <dbReference type="SAM" id="MobiDB-lite"/>
    </source>
</evidence>
<evidence type="ECO:0000313" key="3">
    <source>
        <dbReference type="Proteomes" id="UP001634394"/>
    </source>
</evidence>
<organism evidence="2 3">
    <name type="scientific">Sinanodonta woodiana</name>
    <name type="common">Chinese pond mussel</name>
    <name type="synonym">Anodonta woodiana</name>
    <dbReference type="NCBI Taxonomy" id="1069815"/>
    <lineage>
        <taxon>Eukaryota</taxon>
        <taxon>Metazoa</taxon>
        <taxon>Spiralia</taxon>
        <taxon>Lophotrochozoa</taxon>
        <taxon>Mollusca</taxon>
        <taxon>Bivalvia</taxon>
        <taxon>Autobranchia</taxon>
        <taxon>Heteroconchia</taxon>
        <taxon>Palaeoheterodonta</taxon>
        <taxon>Unionida</taxon>
        <taxon>Unionoidea</taxon>
        <taxon>Unionidae</taxon>
        <taxon>Unioninae</taxon>
        <taxon>Sinanodonta</taxon>
    </lineage>
</organism>
<feature type="region of interest" description="Disordered" evidence="1">
    <location>
        <begin position="1"/>
        <end position="90"/>
    </location>
</feature>
<feature type="compositionally biased region" description="Acidic residues" evidence="1">
    <location>
        <begin position="44"/>
        <end position="75"/>
    </location>
</feature>
<reference evidence="2 3" key="1">
    <citation type="submission" date="2024-11" db="EMBL/GenBank/DDBJ databases">
        <title>Chromosome-level genome assembly of the freshwater bivalve Anodonta woodiana.</title>
        <authorList>
            <person name="Chen X."/>
        </authorList>
    </citation>
    <scope>NUCLEOTIDE SEQUENCE [LARGE SCALE GENOMIC DNA]</scope>
    <source>
        <strain evidence="2">MN2024</strain>
        <tissue evidence="2">Gills</tissue>
    </source>
</reference>
<keyword evidence="3" id="KW-1185">Reference proteome</keyword>
<feature type="non-terminal residue" evidence="2">
    <location>
        <position position="1"/>
    </location>
</feature>
<dbReference type="AlphaFoldDB" id="A0ABD3VQW6"/>
<feature type="compositionally biased region" description="Polar residues" evidence="1">
    <location>
        <begin position="10"/>
        <end position="20"/>
    </location>
</feature>
<sequence>GLEYILVGQTGLSEVSNTLTEFMKEDPPPLDETSDHRLSKDPGDSDLEEEEEDESDEDDEDEELDIGEENEDSSDEEKVQITRENVDMKI</sequence>
<dbReference type="Proteomes" id="UP001634394">
    <property type="component" value="Unassembled WGS sequence"/>
</dbReference>
<evidence type="ECO:0000313" key="2">
    <source>
        <dbReference type="EMBL" id="KAL3863984.1"/>
    </source>
</evidence>
<gene>
    <name evidence="2" type="ORF">ACJMK2_005701</name>
</gene>
<feature type="compositionally biased region" description="Basic and acidic residues" evidence="1">
    <location>
        <begin position="22"/>
        <end position="43"/>
    </location>
</feature>